<evidence type="ECO:0000313" key="2">
    <source>
        <dbReference type="Proteomes" id="UP000184212"/>
    </source>
</evidence>
<dbReference type="Proteomes" id="UP000184212">
    <property type="component" value="Unassembled WGS sequence"/>
</dbReference>
<protein>
    <submittedName>
        <fullName evidence="1">Uncharacterized protein</fullName>
    </submittedName>
</protein>
<dbReference type="RefSeq" id="WP_073131400.1">
    <property type="nucleotide sequence ID" value="NZ_FQWQ01000001.1"/>
</dbReference>
<sequence length="61" mass="7119">MSTAASKRNSKKIDPQNKGRKIYITKRIWYYENDPFDEAAKQLLKGFDFSQIMDDKSGSEQ</sequence>
<dbReference type="EMBL" id="FQWQ01000001">
    <property type="protein sequence ID" value="SHG56800.1"/>
    <property type="molecule type" value="Genomic_DNA"/>
</dbReference>
<accession>A0A1M5KVV6</accession>
<reference evidence="1 2" key="1">
    <citation type="submission" date="2016-11" db="EMBL/GenBank/DDBJ databases">
        <authorList>
            <person name="Jaros S."/>
            <person name="Januszkiewicz K."/>
            <person name="Wedrychowicz H."/>
        </authorList>
    </citation>
    <scope>NUCLEOTIDE SEQUENCE [LARGE SCALE GENOMIC DNA]</scope>
    <source>
        <strain evidence="1 2">DSM 24574</strain>
    </source>
</reference>
<gene>
    <name evidence="1" type="ORF">SAMN04488109_0864</name>
</gene>
<keyword evidence="2" id="KW-1185">Reference proteome</keyword>
<proteinExistence type="predicted"/>
<organism evidence="1 2">
    <name type="scientific">Chryseolinea serpens</name>
    <dbReference type="NCBI Taxonomy" id="947013"/>
    <lineage>
        <taxon>Bacteria</taxon>
        <taxon>Pseudomonadati</taxon>
        <taxon>Bacteroidota</taxon>
        <taxon>Cytophagia</taxon>
        <taxon>Cytophagales</taxon>
        <taxon>Fulvivirgaceae</taxon>
        <taxon>Chryseolinea</taxon>
    </lineage>
</organism>
<evidence type="ECO:0000313" key="1">
    <source>
        <dbReference type="EMBL" id="SHG56800.1"/>
    </source>
</evidence>
<name>A0A1M5KVV6_9BACT</name>
<dbReference type="AlphaFoldDB" id="A0A1M5KVV6"/>